<dbReference type="InterPro" id="IPR051010">
    <property type="entry name" value="BCAA_transport"/>
</dbReference>
<evidence type="ECO:0000259" key="4">
    <source>
        <dbReference type="Pfam" id="PF13458"/>
    </source>
</evidence>
<accession>A0A934W7S0</accession>
<gene>
    <name evidence="5" type="ORF">JJB74_10280</name>
</gene>
<keyword evidence="2 3" id="KW-0732">Signal</keyword>
<keyword evidence="6" id="KW-1185">Reference proteome</keyword>
<protein>
    <submittedName>
        <fullName evidence="5">ABC transporter substrate-binding protein</fullName>
    </submittedName>
</protein>
<feature type="signal peptide" evidence="3">
    <location>
        <begin position="1"/>
        <end position="20"/>
    </location>
</feature>
<sequence>MNRTLLAAAAALAIAAPSWAQETIKVGLILPLSGPFADYGMQIGNGARLYMATHGDTVAGKRIELIVKDDTGTAPELTKRLAQELVTNSHADVLAGFGMSPGALATAAVATQAKKPMVVMNAAASVLTSKSPYVVRVSHTLPQLSQPMAKWALANRIDKVYTLVADFAPGLDAGAAFKHAYEAGGQKLLGEVRVPVSNVDFGSYIQRIKDAKPNAVFVFLPPGEGTIAFMKTWAERGMDKAGVKLLGTVDLVDDSIVEAIGKPAVGAITAGHYSTAHESPLNREYVAAYAKAYGTKMRPNYMSVAGYDGMAAIYTALNKTGGDTDGGKFVGALKGAKWDSPRGTVAIDPDTRDVTQTVYIRRTEQREGGIYSIEFDKFADQKAF</sequence>
<feature type="domain" description="Leucine-binding protein" evidence="4">
    <location>
        <begin position="23"/>
        <end position="364"/>
    </location>
</feature>
<dbReference type="Proteomes" id="UP000622890">
    <property type="component" value="Unassembled WGS sequence"/>
</dbReference>
<dbReference type="Pfam" id="PF13458">
    <property type="entry name" value="Peripla_BP_6"/>
    <property type="match status" value="1"/>
</dbReference>
<evidence type="ECO:0000256" key="2">
    <source>
        <dbReference type="ARBA" id="ARBA00022729"/>
    </source>
</evidence>
<proteinExistence type="inferred from homology"/>
<comment type="caution">
    <text evidence="5">The sequence shown here is derived from an EMBL/GenBank/DDBJ whole genome shotgun (WGS) entry which is preliminary data.</text>
</comment>
<evidence type="ECO:0000256" key="1">
    <source>
        <dbReference type="ARBA" id="ARBA00010062"/>
    </source>
</evidence>
<dbReference type="InterPro" id="IPR028081">
    <property type="entry name" value="Leu-bd"/>
</dbReference>
<comment type="similarity">
    <text evidence="1">Belongs to the leucine-binding protein family.</text>
</comment>
<name>A0A934W7S0_9BURK</name>
<evidence type="ECO:0000313" key="6">
    <source>
        <dbReference type="Proteomes" id="UP000622890"/>
    </source>
</evidence>
<dbReference type="AlphaFoldDB" id="A0A934W7S0"/>
<evidence type="ECO:0000313" key="5">
    <source>
        <dbReference type="EMBL" id="MBK4734994.1"/>
    </source>
</evidence>
<dbReference type="PANTHER" id="PTHR30483">
    <property type="entry name" value="LEUCINE-SPECIFIC-BINDING PROTEIN"/>
    <property type="match status" value="1"/>
</dbReference>
<dbReference type="InterPro" id="IPR028082">
    <property type="entry name" value="Peripla_BP_I"/>
</dbReference>
<dbReference type="PANTHER" id="PTHR30483:SF6">
    <property type="entry name" value="PERIPLASMIC BINDING PROTEIN OF ABC TRANSPORTER FOR NATURAL AMINO ACIDS"/>
    <property type="match status" value="1"/>
</dbReference>
<feature type="chain" id="PRO_5037205607" evidence="3">
    <location>
        <begin position="21"/>
        <end position="384"/>
    </location>
</feature>
<dbReference type="Gene3D" id="3.40.50.2300">
    <property type="match status" value="2"/>
</dbReference>
<dbReference type="RefSeq" id="WP_200591759.1">
    <property type="nucleotide sequence ID" value="NZ_JAEPBG010000003.1"/>
</dbReference>
<dbReference type="CDD" id="cd20013">
    <property type="entry name" value="PBP1_RPA0985_benzoate-like"/>
    <property type="match status" value="1"/>
</dbReference>
<dbReference type="SUPFAM" id="SSF53822">
    <property type="entry name" value="Periplasmic binding protein-like I"/>
    <property type="match status" value="1"/>
</dbReference>
<organism evidence="5 6">
    <name type="scientific">Noviherbaspirillum pedocola</name>
    <dbReference type="NCBI Taxonomy" id="2801341"/>
    <lineage>
        <taxon>Bacteria</taxon>
        <taxon>Pseudomonadati</taxon>
        <taxon>Pseudomonadota</taxon>
        <taxon>Betaproteobacteria</taxon>
        <taxon>Burkholderiales</taxon>
        <taxon>Oxalobacteraceae</taxon>
        <taxon>Noviherbaspirillum</taxon>
    </lineage>
</organism>
<dbReference type="EMBL" id="JAEPBG010000003">
    <property type="protein sequence ID" value="MBK4734994.1"/>
    <property type="molecule type" value="Genomic_DNA"/>
</dbReference>
<reference evidence="5" key="1">
    <citation type="submission" date="2021-01" db="EMBL/GenBank/DDBJ databases">
        <title>Genome sequence of strain Noviherbaspirillum sp. DKR-6.</title>
        <authorList>
            <person name="Chaudhary D.K."/>
        </authorList>
    </citation>
    <scope>NUCLEOTIDE SEQUENCE</scope>
    <source>
        <strain evidence="5">DKR-6</strain>
    </source>
</reference>
<evidence type="ECO:0000256" key="3">
    <source>
        <dbReference type="SAM" id="SignalP"/>
    </source>
</evidence>